<keyword evidence="2" id="KW-1185">Reference proteome</keyword>
<gene>
    <name evidence="1" type="ORF">PR048_010179</name>
</gene>
<accession>A0ABQ9I1Y7</accession>
<name>A0ABQ9I1Y7_9NEOP</name>
<dbReference type="Proteomes" id="UP001159363">
    <property type="component" value="Chromosome 3"/>
</dbReference>
<protein>
    <submittedName>
        <fullName evidence="1">Uncharacterized protein</fullName>
    </submittedName>
</protein>
<organism evidence="1 2">
    <name type="scientific">Dryococelus australis</name>
    <dbReference type="NCBI Taxonomy" id="614101"/>
    <lineage>
        <taxon>Eukaryota</taxon>
        <taxon>Metazoa</taxon>
        <taxon>Ecdysozoa</taxon>
        <taxon>Arthropoda</taxon>
        <taxon>Hexapoda</taxon>
        <taxon>Insecta</taxon>
        <taxon>Pterygota</taxon>
        <taxon>Neoptera</taxon>
        <taxon>Polyneoptera</taxon>
        <taxon>Phasmatodea</taxon>
        <taxon>Verophasmatodea</taxon>
        <taxon>Anareolatae</taxon>
        <taxon>Phasmatidae</taxon>
        <taxon>Eurycanthinae</taxon>
        <taxon>Dryococelus</taxon>
    </lineage>
</organism>
<comment type="caution">
    <text evidence="1">The sequence shown here is derived from an EMBL/GenBank/DDBJ whole genome shotgun (WGS) entry which is preliminary data.</text>
</comment>
<evidence type="ECO:0000313" key="1">
    <source>
        <dbReference type="EMBL" id="KAJ8890670.1"/>
    </source>
</evidence>
<reference evidence="1 2" key="1">
    <citation type="submission" date="2023-02" db="EMBL/GenBank/DDBJ databases">
        <title>LHISI_Scaffold_Assembly.</title>
        <authorList>
            <person name="Stuart O.P."/>
            <person name="Cleave R."/>
            <person name="Magrath M.J.L."/>
            <person name="Mikheyev A.S."/>
        </authorList>
    </citation>
    <scope>NUCLEOTIDE SEQUENCE [LARGE SCALE GENOMIC DNA]</scope>
    <source>
        <strain evidence="1">Daus_M_001</strain>
        <tissue evidence="1">Leg muscle</tissue>
    </source>
</reference>
<sequence>MQDDAFDHSTHLGEPGLILGGVAPVFGHVGIVQDDATGRRVFSGISRFPRPCTHLSSPSSALKTSMLTATKISPLEQFCAEMSALPYRRREIHTLPGIHTRDCRQSPRVPTCASRARCVARTLVLSRSVRIASVPSSPPHRASICSPGGPKFDSSLLHHPREFPPLLQANADSIPKCKHYRISFQSEYVGPRNDIRHEPFLTSNGQDSRGTAHRIGTCIEEKWRGFSSDVGMLIR</sequence>
<proteinExistence type="predicted"/>
<dbReference type="EMBL" id="JARBHB010000003">
    <property type="protein sequence ID" value="KAJ8890670.1"/>
    <property type="molecule type" value="Genomic_DNA"/>
</dbReference>
<evidence type="ECO:0000313" key="2">
    <source>
        <dbReference type="Proteomes" id="UP001159363"/>
    </source>
</evidence>